<accession>A0ABU2L1T8</accession>
<protein>
    <submittedName>
        <fullName evidence="2">Uncharacterized protein</fullName>
    </submittedName>
</protein>
<proteinExistence type="predicted"/>
<feature type="non-terminal residue" evidence="2">
    <location>
        <position position="1"/>
    </location>
</feature>
<comment type="caution">
    <text evidence="2">The sequence shown here is derived from an EMBL/GenBank/DDBJ whole genome shotgun (WGS) entry which is preliminary data.</text>
</comment>
<feature type="non-terminal residue" evidence="2">
    <location>
        <position position="77"/>
    </location>
</feature>
<organism evidence="2 3">
    <name type="scientific">Streptomonospora wellingtoniae</name>
    <dbReference type="NCBI Taxonomy" id="3075544"/>
    <lineage>
        <taxon>Bacteria</taxon>
        <taxon>Bacillati</taxon>
        <taxon>Actinomycetota</taxon>
        <taxon>Actinomycetes</taxon>
        <taxon>Streptosporangiales</taxon>
        <taxon>Nocardiopsidaceae</taxon>
        <taxon>Streptomonospora</taxon>
    </lineage>
</organism>
<keyword evidence="3" id="KW-1185">Reference proteome</keyword>
<name>A0ABU2L1T8_9ACTN</name>
<sequence length="77" mass="8139">NTYAPPQSHTPAHPSNNPDPATYPSAIPGYYGDNDPDPMNTYAPPQSHTPAHPSNNPDPATYPSAIPGDYGDNDPDP</sequence>
<feature type="region of interest" description="Disordered" evidence="1">
    <location>
        <begin position="1"/>
        <end position="77"/>
    </location>
</feature>
<evidence type="ECO:0000256" key="1">
    <source>
        <dbReference type="SAM" id="MobiDB-lite"/>
    </source>
</evidence>
<reference evidence="3" key="1">
    <citation type="submission" date="2023-07" db="EMBL/GenBank/DDBJ databases">
        <title>30 novel species of actinomycetes from the DSMZ collection.</title>
        <authorList>
            <person name="Nouioui I."/>
        </authorList>
    </citation>
    <scope>NUCLEOTIDE SEQUENCE [LARGE SCALE GENOMIC DNA]</scope>
    <source>
        <strain evidence="3">DSM 45055</strain>
    </source>
</reference>
<dbReference type="Proteomes" id="UP001183226">
    <property type="component" value="Unassembled WGS sequence"/>
</dbReference>
<gene>
    <name evidence="2" type="ORF">RM446_24800</name>
</gene>
<dbReference type="EMBL" id="JAVREK010000102">
    <property type="protein sequence ID" value="MDT0305347.1"/>
    <property type="molecule type" value="Genomic_DNA"/>
</dbReference>
<evidence type="ECO:0000313" key="2">
    <source>
        <dbReference type="EMBL" id="MDT0305347.1"/>
    </source>
</evidence>
<feature type="compositionally biased region" description="Polar residues" evidence="1">
    <location>
        <begin position="43"/>
        <end position="58"/>
    </location>
</feature>
<feature type="compositionally biased region" description="Polar residues" evidence="1">
    <location>
        <begin position="1"/>
        <end position="19"/>
    </location>
</feature>
<evidence type="ECO:0000313" key="3">
    <source>
        <dbReference type="Proteomes" id="UP001183226"/>
    </source>
</evidence>